<keyword evidence="1" id="KW-0677">Repeat</keyword>
<accession>A0ABP0IYE6</accession>
<feature type="repeat" description="ANK" evidence="3">
    <location>
        <begin position="157"/>
        <end position="189"/>
    </location>
</feature>
<dbReference type="InterPro" id="IPR002110">
    <property type="entry name" value="Ankyrin_rpt"/>
</dbReference>
<keyword evidence="5" id="KW-1185">Reference proteome</keyword>
<comment type="caution">
    <text evidence="4">The sequence shown here is derived from an EMBL/GenBank/DDBJ whole genome shotgun (WGS) entry which is preliminary data.</text>
</comment>
<organism evidence="4 5">
    <name type="scientific">Durusdinium trenchii</name>
    <dbReference type="NCBI Taxonomy" id="1381693"/>
    <lineage>
        <taxon>Eukaryota</taxon>
        <taxon>Sar</taxon>
        <taxon>Alveolata</taxon>
        <taxon>Dinophyceae</taxon>
        <taxon>Suessiales</taxon>
        <taxon>Symbiodiniaceae</taxon>
        <taxon>Durusdinium</taxon>
    </lineage>
</organism>
<dbReference type="Pfam" id="PF12796">
    <property type="entry name" value="Ank_2"/>
    <property type="match status" value="1"/>
</dbReference>
<dbReference type="PROSITE" id="PS50088">
    <property type="entry name" value="ANK_REPEAT"/>
    <property type="match status" value="2"/>
</dbReference>
<proteinExistence type="predicted"/>
<dbReference type="PROSITE" id="PS50297">
    <property type="entry name" value="ANK_REP_REGION"/>
    <property type="match status" value="2"/>
</dbReference>
<dbReference type="PANTHER" id="PTHR24198">
    <property type="entry name" value="ANKYRIN REPEAT AND PROTEIN KINASE DOMAIN-CONTAINING PROTEIN"/>
    <property type="match status" value="1"/>
</dbReference>
<feature type="repeat" description="ANK" evidence="3">
    <location>
        <begin position="122"/>
        <end position="155"/>
    </location>
</feature>
<dbReference type="EMBL" id="CAXAMN010003969">
    <property type="protein sequence ID" value="CAK9007055.1"/>
    <property type="molecule type" value="Genomic_DNA"/>
</dbReference>
<name>A0ABP0IYE6_9DINO</name>
<dbReference type="Proteomes" id="UP001642484">
    <property type="component" value="Unassembled WGS sequence"/>
</dbReference>
<protein>
    <submittedName>
        <fullName evidence="4">Uncharacterized protein</fullName>
    </submittedName>
</protein>
<evidence type="ECO:0000313" key="5">
    <source>
        <dbReference type="Proteomes" id="UP001642484"/>
    </source>
</evidence>
<evidence type="ECO:0000313" key="4">
    <source>
        <dbReference type="EMBL" id="CAK9007055.1"/>
    </source>
</evidence>
<keyword evidence="2 3" id="KW-0040">ANK repeat</keyword>
<evidence type="ECO:0000256" key="1">
    <source>
        <dbReference type="ARBA" id="ARBA00022737"/>
    </source>
</evidence>
<sequence>MTGPLSLLCSRSCTSAFAISAGFRDMGTTHHTWRLLCRPSLGPQAAHAWGAVPWGGLTSCQLDLQRWAADHWPAAEKKLEGGWPFLAGAKLMQQPGDRLMMLDTAFAAFARDPCALCSFDPQGRLPLHVAARRSGHAMLVQLLLDLQAEVDAVGQIDGRTALHCACAAGDAQSVRCLLAARADPQRRDHLRMLPLDVAARLRAEEAQEVLLATMVPHSSTCANTGRCHVS</sequence>
<reference evidence="4 5" key="1">
    <citation type="submission" date="2024-02" db="EMBL/GenBank/DDBJ databases">
        <authorList>
            <person name="Chen Y."/>
            <person name="Shah S."/>
            <person name="Dougan E. K."/>
            <person name="Thang M."/>
            <person name="Chan C."/>
        </authorList>
    </citation>
    <scope>NUCLEOTIDE SEQUENCE [LARGE SCALE GENOMIC DNA]</scope>
</reference>
<dbReference type="InterPro" id="IPR036770">
    <property type="entry name" value="Ankyrin_rpt-contain_sf"/>
</dbReference>
<gene>
    <name evidence="4" type="ORF">CCMP2556_LOCUS8680</name>
</gene>
<dbReference type="Gene3D" id="1.25.40.20">
    <property type="entry name" value="Ankyrin repeat-containing domain"/>
    <property type="match status" value="1"/>
</dbReference>
<evidence type="ECO:0000256" key="2">
    <source>
        <dbReference type="ARBA" id="ARBA00023043"/>
    </source>
</evidence>
<dbReference type="PANTHER" id="PTHR24198:SF165">
    <property type="entry name" value="ANKYRIN REPEAT-CONTAINING PROTEIN-RELATED"/>
    <property type="match status" value="1"/>
</dbReference>
<dbReference type="SUPFAM" id="SSF48403">
    <property type="entry name" value="Ankyrin repeat"/>
    <property type="match status" value="1"/>
</dbReference>
<evidence type="ECO:0000256" key="3">
    <source>
        <dbReference type="PROSITE-ProRule" id="PRU00023"/>
    </source>
</evidence>
<dbReference type="SMART" id="SM00248">
    <property type="entry name" value="ANK"/>
    <property type="match status" value="2"/>
</dbReference>